<keyword evidence="4" id="KW-0378">Hydrolase</keyword>
<feature type="region of interest" description="Disordered" evidence="7">
    <location>
        <begin position="1"/>
        <end position="28"/>
    </location>
</feature>
<dbReference type="GO" id="GO:0016818">
    <property type="term" value="F:hydrolase activity, acting on acid anhydrides, in phosphorus-containing anhydrides"/>
    <property type="evidence" value="ECO:0007669"/>
    <property type="project" value="InterPro"/>
</dbReference>
<feature type="domain" description="Nudix hydrolase" evidence="8">
    <location>
        <begin position="30"/>
        <end position="219"/>
    </location>
</feature>
<comment type="caution">
    <text evidence="9">The sequence shown here is derived from an EMBL/GenBank/DDBJ whole genome shotgun (WGS) entry which is preliminary data.</text>
</comment>
<dbReference type="AlphaFoldDB" id="A0A2V3UWX9"/>
<keyword evidence="5" id="KW-0460">Magnesium</keyword>
<dbReference type="PROSITE" id="PS51462">
    <property type="entry name" value="NUDIX"/>
    <property type="match status" value="1"/>
</dbReference>
<evidence type="ECO:0000256" key="2">
    <source>
        <dbReference type="ARBA" id="ARBA00001946"/>
    </source>
</evidence>
<dbReference type="InterPro" id="IPR000086">
    <property type="entry name" value="NUDIX_hydrolase_dom"/>
</dbReference>
<proteinExistence type="predicted"/>
<protein>
    <recommendedName>
        <fullName evidence="8">Nudix hydrolase domain-containing protein</fullName>
    </recommendedName>
</protein>
<dbReference type="Gene3D" id="3.90.79.10">
    <property type="entry name" value="Nucleoside Triphosphate Pyrophosphohydrolase"/>
    <property type="match status" value="1"/>
</dbReference>
<evidence type="ECO:0000256" key="3">
    <source>
        <dbReference type="ARBA" id="ARBA00022723"/>
    </source>
</evidence>
<dbReference type="SUPFAM" id="SSF55811">
    <property type="entry name" value="Nudix"/>
    <property type="match status" value="1"/>
</dbReference>
<dbReference type="GO" id="GO:0046872">
    <property type="term" value="F:metal ion binding"/>
    <property type="evidence" value="ECO:0007669"/>
    <property type="project" value="UniProtKB-KW"/>
</dbReference>
<dbReference type="InterPro" id="IPR015797">
    <property type="entry name" value="NUDIX_hydrolase-like_dom_sf"/>
</dbReference>
<dbReference type="InterPro" id="IPR039121">
    <property type="entry name" value="NUDT19"/>
</dbReference>
<reference evidence="9 10" key="1">
    <citation type="submission" date="2018-05" db="EMBL/GenBank/DDBJ databases">
        <title>Genomic Encyclopedia of Type Strains, Phase IV (KMG-IV): sequencing the most valuable type-strain genomes for metagenomic binning, comparative biology and taxonomic classification.</title>
        <authorList>
            <person name="Goeker M."/>
        </authorList>
    </citation>
    <scope>NUCLEOTIDE SEQUENCE [LARGE SCALE GENOMIC DNA]</scope>
    <source>
        <strain evidence="9 10">DSM 3183</strain>
    </source>
</reference>
<evidence type="ECO:0000256" key="7">
    <source>
        <dbReference type="SAM" id="MobiDB-lite"/>
    </source>
</evidence>
<name>A0A2V3UWX9_9SPHN</name>
<gene>
    <name evidence="9" type="ORF">C7451_10966</name>
</gene>
<evidence type="ECO:0000256" key="5">
    <source>
        <dbReference type="ARBA" id="ARBA00022842"/>
    </source>
</evidence>
<dbReference type="PANTHER" id="PTHR12318">
    <property type="entry name" value="TESTOSTERONE-REGULATED PROTEIN RP2"/>
    <property type="match status" value="1"/>
</dbReference>
<evidence type="ECO:0000313" key="10">
    <source>
        <dbReference type="Proteomes" id="UP000248014"/>
    </source>
</evidence>
<keyword evidence="3" id="KW-0479">Metal-binding</keyword>
<evidence type="ECO:0000259" key="8">
    <source>
        <dbReference type="PROSITE" id="PS51462"/>
    </source>
</evidence>
<evidence type="ECO:0000256" key="6">
    <source>
        <dbReference type="ARBA" id="ARBA00023211"/>
    </source>
</evidence>
<evidence type="ECO:0000313" key="9">
    <source>
        <dbReference type="EMBL" id="PXW73780.1"/>
    </source>
</evidence>
<comment type="cofactor">
    <cofactor evidence="2">
        <name>Mg(2+)</name>
        <dbReference type="ChEBI" id="CHEBI:18420"/>
    </cofactor>
</comment>
<evidence type="ECO:0000256" key="4">
    <source>
        <dbReference type="ARBA" id="ARBA00022801"/>
    </source>
</evidence>
<keyword evidence="6" id="KW-0464">Manganese</keyword>
<sequence>MNCSMATSEPQQFDPPIQTVDPRTGAPLAPATPAATIIVFRDCPSGGAPELLMVERSSQMVFAGGAVVFPGGRLDADDHLIASSLDHGLDPDDAAARIAAIRETVEETGLGIGFATAPQREALAEARAALHAGAVFSELCRDAGWTFDLSALTLFTRWRPPFNERRVFDTRFYLARCDAHDHIVEVDATENRHLFWATAADALAMADEGKVKLIFPTRRNMERLAQFGCHADAVAHAAQYPARMIMPFIEEHDGRPFLCIPEGMGYPVTREPMGSAMRG</sequence>
<accession>A0A2V3UWX9</accession>
<keyword evidence="10" id="KW-1185">Reference proteome</keyword>
<comment type="cofactor">
    <cofactor evidence="1">
        <name>Mn(2+)</name>
        <dbReference type="ChEBI" id="CHEBI:29035"/>
    </cofactor>
</comment>
<dbReference type="Proteomes" id="UP000248014">
    <property type="component" value="Unassembled WGS sequence"/>
</dbReference>
<feature type="compositionally biased region" description="Polar residues" evidence="7">
    <location>
        <begin position="1"/>
        <end position="11"/>
    </location>
</feature>
<dbReference type="PANTHER" id="PTHR12318:SF0">
    <property type="entry name" value="ACYL-COENZYME A DIPHOSPHATASE NUDT19"/>
    <property type="match status" value="1"/>
</dbReference>
<dbReference type="EMBL" id="QJJM01000009">
    <property type="protein sequence ID" value="PXW73780.1"/>
    <property type="molecule type" value="Genomic_DNA"/>
</dbReference>
<organism evidence="9 10">
    <name type="scientific">Blastomonas natatoria</name>
    <dbReference type="NCBI Taxonomy" id="34015"/>
    <lineage>
        <taxon>Bacteria</taxon>
        <taxon>Pseudomonadati</taxon>
        <taxon>Pseudomonadota</taxon>
        <taxon>Alphaproteobacteria</taxon>
        <taxon>Sphingomonadales</taxon>
        <taxon>Sphingomonadaceae</taxon>
        <taxon>Blastomonas</taxon>
    </lineage>
</organism>
<evidence type="ECO:0000256" key="1">
    <source>
        <dbReference type="ARBA" id="ARBA00001936"/>
    </source>
</evidence>